<keyword evidence="3" id="KW-1185">Reference proteome</keyword>
<dbReference type="AlphaFoldDB" id="A0A8X6IDL6"/>
<feature type="region of interest" description="Disordered" evidence="1">
    <location>
        <begin position="86"/>
        <end position="116"/>
    </location>
</feature>
<dbReference type="Proteomes" id="UP000886998">
    <property type="component" value="Unassembled WGS sequence"/>
</dbReference>
<reference evidence="2" key="1">
    <citation type="submission" date="2020-08" db="EMBL/GenBank/DDBJ databases">
        <title>Multicomponent nature underlies the extraordinary mechanical properties of spider dragline silk.</title>
        <authorList>
            <person name="Kono N."/>
            <person name="Nakamura H."/>
            <person name="Mori M."/>
            <person name="Yoshida Y."/>
            <person name="Ohtoshi R."/>
            <person name="Malay A.D."/>
            <person name="Moran D.A.P."/>
            <person name="Tomita M."/>
            <person name="Numata K."/>
            <person name="Arakawa K."/>
        </authorList>
    </citation>
    <scope>NUCLEOTIDE SEQUENCE</scope>
</reference>
<name>A0A8X6IDL6_9ARAC</name>
<sequence length="136" mass="15438">MLLLLFQRTPKSGSQYTRYIQRLWFGGGRLPEEDGTRGRKKERRGREKLCCTSRGFSCNRRACKLKFGKSHSQELLDSSSASSISVFADPNDGQSSSLRTHDPFHDSHKQEYSPRASMDEALKSEAAFIQYLSSIL</sequence>
<evidence type="ECO:0000256" key="1">
    <source>
        <dbReference type="SAM" id="MobiDB-lite"/>
    </source>
</evidence>
<feature type="compositionally biased region" description="Basic and acidic residues" evidence="1">
    <location>
        <begin position="99"/>
        <end position="116"/>
    </location>
</feature>
<dbReference type="EMBL" id="BMAV01025355">
    <property type="protein sequence ID" value="GFS40837.1"/>
    <property type="molecule type" value="Genomic_DNA"/>
</dbReference>
<proteinExistence type="predicted"/>
<gene>
    <name evidence="2" type="ORF">TNIN_309971</name>
</gene>
<organism evidence="2 3">
    <name type="scientific">Trichonephila inaurata madagascariensis</name>
    <dbReference type="NCBI Taxonomy" id="2747483"/>
    <lineage>
        <taxon>Eukaryota</taxon>
        <taxon>Metazoa</taxon>
        <taxon>Ecdysozoa</taxon>
        <taxon>Arthropoda</taxon>
        <taxon>Chelicerata</taxon>
        <taxon>Arachnida</taxon>
        <taxon>Araneae</taxon>
        <taxon>Araneomorphae</taxon>
        <taxon>Entelegynae</taxon>
        <taxon>Araneoidea</taxon>
        <taxon>Nephilidae</taxon>
        <taxon>Trichonephila</taxon>
        <taxon>Trichonephila inaurata</taxon>
    </lineage>
</organism>
<evidence type="ECO:0000313" key="3">
    <source>
        <dbReference type="Proteomes" id="UP000886998"/>
    </source>
</evidence>
<accession>A0A8X6IDL6</accession>
<comment type="caution">
    <text evidence="2">The sequence shown here is derived from an EMBL/GenBank/DDBJ whole genome shotgun (WGS) entry which is preliminary data.</text>
</comment>
<evidence type="ECO:0000313" key="2">
    <source>
        <dbReference type="EMBL" id="GFS40837.1"/>
    </source>
</evidence>
<protein>
    <submittedName>
        <fullName evidence="2">Uncharacterized protein</fullName>
    </submittedName>
</protein>